<dbReference type="EMBL" id="AZDA01000140">
    <property type="protein sequence ID" value="KRK32584.1"/>
    <property type="molecule type" value="Genomic_DNA"/>
</dbReference>
<dbReference type="GO" id="GO:0005524">
    <property type="term" value="F:ATP binding"/>
    <property type="evidence" value="ECO:0007669"/>
    <property type="project" value="InterPro"/>
</dbReference>
<keyword evidence="2" id="KW-0347">Helicase</keyword>
<sequence>MSSLSEYEFGVVNYLVCHPQIIKQIDLDPTWCSALQYQHLVTILQNQNGDFKDAVAVRLAFDQEYPGEIDDLLWGQLHVEITQQKHFNSLLKGLKTRYHQQLLSQYSYDYTKLPTADNLNKLQAQAQLVQCLNQPTITTLTMSEQAKAAEHRLTHTLAAGLKSFSGLDEILGDGLRGGTLWTIGARPGIGKSAFSLNYIQMVLARQPAAYVDHFSLEMTSTENFQRLLAYHTGIPVSRLHNPCSQLKSAEKKQVRAVLPQLAQQHLWLHDKFLVLPEIIKVIREHVQQARQAQEPYVALIDYLQITALTRVRQRLTDRRLEIEAITRELKLLTNELDIPIILFSQLNRELEKRPDRTPQLADLRESGSIEQDSNCVAFLYLDDPIAERNPQRPINLIFRKNRSGRLGELHFTFHTTEMRFEPLYENEPDVQVPMPNGGMLPMKPHIP</sequence>
<keyword evidence="2" id="KW-0067">ATP-binding</keyword>
<dbReference type="RefSeq" id="WP_057905846.1">
    <property type="nucleotide sequence ID" value="NZ_AZDA01000140.1"/>
</dbReference>
<dbReference type="InterPro" id="IPR007694">
    <property type="entry name" value="DNA_helicase_DnaB-like_C"/>
</dbReference>
<accession>A0A0R1GES7</accession>
<dbReference type="OrthoDB" id="9773982at2"/>
<keyword evidence="2" id="KW-0547">Nucleotide-binding</keyword>
<evidence type="ECO:0000313" key="2">
    <source>
        <dbReference type="EMBL" id="KRK32584.1"/>
    </source>
</evidence>
<feature type="domain" description="SF4 helicase" evidence="1">
    <location>
        <begin position="153"/>
        <end position="427"/>
    </location>
</feature>
<dbReference type="SUPFAM" id="SSF52540">
    <property type="entry name" value="P-loop containing nucleoside triphosphate hydrolases"/>
    <property type="match status" value="1"/>
</dbReference>
<dbReference type="GO" id="GO:0006260">
    <property type="term" value="P:DNA replication"/>
    <property type="evidence" value="ECO:0007669"/>
    <property type="project" value="InterPro"/>
</dbReference>
<dbReference type="AlphaFoldDB" id="A0A0R1GES7"/>
<dbReference type="InterPro" id="IPR027417">
    <property type="entry name" value="P-loop_NTPase"/>
</dbReference>
<proteinExistence type="predicted"/>
<protein>
    <submittedName>
        <fullName evidence="2">Replicative DNA helicase</fullName>
    </submittedName>
</protein>
<dbReference type="Gene3D" id="3.40.50.300">
    <property type="entry name" value="P-loop containing nucleotide triphosphate hydrolases"/>
    <property type="match status" value="1"/>
</dbReference>
<reference evidence="2 3" key="1">
    <citation type="journal article" date="2015" name="Genome Announc.">
        <title>Expanding the biotechnology potential of lactobacilli through comparative genomics of 213 strains and associated genera.</title>
        <authorList>
            <person name="Sun Z."/>
            <person name="Harris H.M."/>
            <person name="McCann A."/>
            <person name="Guo C."/>
            <person name="Argimon S."/>
            <person name="Zhang W."/>
            <person name="Yang X."/>
            <person name="Jeffery I.B."/>
            <person name="Cooney J.C."/>
            <person name="Kagawa T.F."/>
            <person name="Liu W."/>
            <person name="Song Y."/>
            <person name="Salvetti E."/>
            <person name="Wrobel A."/>
            <person name="Rasinkangas P."/>
            <person name="Parkhill J."/>
            <person name="Rea M.C."/>
            <person name="O'Sullivan O."/>
            <person name="Ritari J."/>
            <person name="Douillard F.P."/>
            <person name="Paul Ross R."/>
            <person name="Yang R."/>
            <person name="Briner A.E."/>
            <person name="Felis G.E."/>
            <person name="de Vos W.M."/>
            <person name="Barrangou R."/>
            <person name="Klaenhammer T.R."/>
            <person name="Caufield P.W."/>
            <person name="Cui Y."/>
            <person name="Zhang H."/>
            <person name="O'Toole P.W."/>
        </authorList>
    </citation>
    <scope>NUCLEOTIDE SEQUENCE [LARGE SCALE GENOMIC DNA]</scope>
    <source>
        <strain evidence="2 3">DSM 20003</strain>
    </source>
</reference>
<dbReference type="Pfam" id="PF03796">
    <property type="entry name" value="DnaB_C"/>
    <property type="match status" value="1"/>
</dbReference>
<dbReference type="STRING" id="1423726.FC07_GL002011"/>
<name>A0A0R1GES7_9LACO</name>
<dbReference type="GO" id="GO:0003678">
    <property type="term" value="F:DNA helicase activity"/>
    <property type="evidence" value="ECO:0007669"/>
    <property type="project" value="InterPro"/>
</dbReference>
<evidence type="ECO:0000259" key="1">
    <source>
        <dbReference type="PROSITE" id="PS51199"/>
    </source>
</evidence>
<comment type="caution">
    <text evidence="2">The sequence shown here is derived from an EMBL/GenBank/DDBJ whole genome shotgun (WGS) entry which is preliminary data.</text>
</comment>
<dbReference type="Proteomes" id="UP000051461">
    <property type="component" value="Unassembled WGS sequence"/>
</dbReference>
<organism evidence="2 3">
    <name type="scientific">Loigolactobacillus bifermentans DSM 20003</name>
    <dbReference type="NCBI Taxonomy" id="1423726"/>
    <lineage>
        <taxon>Bacteria</taxon>
        <taxon>Bacillati</taxon>
        <taxon>Bacillota</taxon>
        <taxon>Bacilli</taxon>
        <taxon>Lactobacillales</taxon>
        <taxon>Lactobacillaceae</taxon>
        <taxon>Loigolactobacillus</taxon>
    </lineage>
</organism>
<dbReference type="PATRIC" id="fig|1423726.3.peg.2086"/>
<keyword evidence="3" id="KW-1185">Reference proteome</keyword>
<dbReference type="GO" id="GO:0005829">
    <property type="term" value="C:cytosol"/>
    <property type="evidence" value="ECO:0007669"/>
    <property type="project" value="TreeGrafter"/>
</dbReference>
<dbReference type="PANTHER" id="PTHR30153:SF2">
    <property type="entry name" value="REPLICATIVE DNA HELICASE"/>
    <property type="match status" value="1"/>
</dbReference>
<dbReference type="PROSITE" id="PS51199">
    <property type="entry name" value="SF4_HELICASE"/>
    <property type="match status" value="1"/>
</dbReference>
<keyword evidence="2" id="KW-0378">Hydrolase</keyword>
<dbReference type="PANTHER" id="PTHR30153">
    <property type="entry name" value="REPLICATIVE DNA HELICASE DNAB"/>
    <property type="match status" value="1"/>
</dbReference>
<evidence type="ECO:0000313" key="3">
    <source>
        <dbReference type="Proteomes" id="UP000051461"/>
    </source>
</evidence>
<gene>
    <name evidence="2" type="ORF">FC07_GL002011</name>
</gene>